<dbReference type="Proteomes" id="UP000707071">
    <property type="component" value="Unassembled WGS sequence"/>
</dbReference>
<comment type="caution">
    <text evidence="1">The sequence shown here is derived from an EMBL/GenBank/DDBJ whole genome shotgun (WGS) entry which is preliminary data.</text>
</comment>
<protein>
    <submittedName>
        <fullName evidence="1">Uncharacterized protein</fullName>
    </submittedName>
</protein>
<keyword evidence="2" id="KW-1185">Reference proteome</keyword>
<gene>
    <name evidence="1" type="ORF">E4U09_002951</name>
</gene>
<name>A0A9P7U1C5_9HYPO</name>
<organism evidence="1 2">
    <name type="scientific">Claviceps aff. purpurea</name>
    <dbReference type="NCBI Taxonomy" id="1967640"/>
    <lineage>
        <taxon>Eukaryota</taxon>
        <taxon>Fungi</taxon>
        <taxon>Dikarya</taxon>
        <taxon>Ascomycota</taxon>
        <taxon>Pezizomycotina</taxon>
        <taxon>Sordariomycetes</taxon>
        <taxon>Hypocreomycetidae</taxon>
        <taxon>Hypocreales</taxon>
        <taxon>Clavicipitaceae</taxon>
        <taxon>Claviceps</taxon>
    </lineage>
</organism>
<dbReference type="AlphaFoldDB" id="A0A9P7U1C5"/>
<evidence type="ECO:0000313" key="1">
    <source>
        <dbReference type="EMBL" id="KAG6293582.1"/>
    </source>
</evidence>
<accession>A0A9P7U1C5</accession>
<dbReference type="EMBL" id="SRRH01000240">
    <property type="protein sequence ID" value="KAG6293582.1"/>
    <property type="molecule type" value="Genomic_DNA"/>
</dbReference>
<proteinExistence type="predicted"/>
<sequence length="114" mass="12846">MSSSGPSNGLLENGLSGDRMRRGTIRLQTLNYQLNHFSVKRSSLLFDVNYTPQRETKLNVAEMGAQRRGLCFRLPVSSQALTARSSFTDAQTVLRNLFDREVCADWGPSQSDRY</sequence>
<reference evidence="1 2" key="1">
    <citation type="journal article" date="2020" name="bioRxiv">
        <title>Whole genome comparisons of ergot fungi reveals the divergence and evolution of species within the genus Claviceps are the result of varying mechanisms driving genome evolution and host range expansion.</title>
        <authorList>
            <person name="Wyka S.A."/>
            <person name="Mondo S.J."/>
            <person name="Liu M."/>
            <person name="Dettman J."/>
            <person name="Nalam V."/>
            <person name="Broders K.D."/>
        </authorList>
    </citation>
    <scope>NUCLEOTIDE SEQUENCE [LARGE SCALE GENOMIC DNA]</scope>
    <source>
        <strain evidence="1 2">Clav52</strain>
    </source>
</reference>
<evidence type="ECO:0000313" key="2">
    <source>
        <dbReference type="Proteomes" id="UP000707071"/>
    </source>
</evidence>